<dbReference type="AlphaFoldDB" id="C6DYL0"/>
<proteinExistence type="inferred from homology"/>
<comment type="similarity">
    <text evidence="1">Belongs to the metallo-dependent hydrolases superfamily. CpsB/CapC family.</text>
</comment>
<dbReference type="HOGENOM" id="CLU_085966_0_0_7"/>
<dbReference type="InterPro" id="IPR016667">
    <property type="entry name" value="Caps_polysacc_synth_CpsB/CapC"/>
</dbReference>
<gene>
    <name evidence="5" type="ordered locus">GM21_2245</name>
</gene>
<evidence type="ECO:0000256" key="3">
    <source>
        <dbReference type="ARBA" id="ARBA00022801"/>
    </source>
</evidence>
<dbReference type="PANTHER" id="PTHR39181:SF1">
    <property type="entry name" value="TYROSINE-PROTEIN PHOSPHATASE YWQE"/>
    <property type="match status" value="1"/>
</dbReference>
<dbReference type="UniPathway" id="UPA00934"/>
<keyword evidence="3" id="KW-0378">Hydrolase</keyword>
<name>C6DYL0_GEOSM</name>
<dbReference type="KEGG" id="gem:GM21_2245"/>
<dbReference type="EMBL" id="CP001661">
    <property type="protein sequence ID" value="ACT18294.1"/>
    <property type="molecule type" value="Genomic_DNA"/>
</dbReference>
<dbReference type="PIRSF" id="PIRSF016557">
    <property type="entry name" value="Caps_synth_CpsB"/>
    <property type="match status" value="1"/>
</dbReference>
<evidence type="ECO:0000256" key="1">
    <source>
        <dbReference type="ARBA" id="ARBA00005750"/>
    </source>
</evidence>
<sequence>MDKAMIDYHCHLLPALDDGATDLDESLKMARILYDFGFATVHCTPHLIKGCFENDPARVARTTEILQCLLHEAGIAVQLVAGTEHYLDEFLPQLLPDALCFGAAKTMLVEVPFRGGSEMLAVMLSQLITRGREPLIAHPERCAAFAPATPASGGFRGTISRIIGKAKEPKCEESLVHSLKRSGCKFQGNLGSFAGIYGREVKDRALLFLREGIYDCLGSDAHRSEKLPDMLAAGYDAIAAEVGADIAAELFAGKTLESSRAPSIGRG</sequence>
<dbReference type="Gene3D" id="3.20.20.140">
    <property type="entry name" value="Metal-dependent hydrolases"/>
    <property type="match status" value="1"/>
</dbReference>
<dbReference type="InterPro" id="IPR032466">
    <property type="entry name" value="Metal_Hydrolase"/>
</dbReference>
<evidence type="ECO:0000256" key="4">
    <source>
        <dbReference type="ARBA" id="ARBA00051722"/>
    </source>
</evidence>
<dbReference type="OrthoDB" id="9788539at2"/>
<evidence type="ECO:0000256" key="2">
    <source>
        <dbReference type="ARBA" id="ARBA00013064"/>
    </source>
</evidence>
<reference evidence="5" key="1">
    <citation type="submission" date="2009-07" db="EMBL/GenBank/DDBJ databases">
        <title>Complete sequence of Geobacter sp. M21.</title>
        <authorList>
            <consortium name="US DOE Joint Genome Institute"/>
            <person name="Lucas S."/>
            <person name="Copeland A."/>
            <person name="Lapidus A."/>
            <person name="Glavina del Rio T."/>
            <person name="Dalin E."/>
            <person name="Tice H."/>
            <person name="Bruce D."/>
            <person name="Goodwin L."/>
            <person name="Pitluck S."/>
            <person name="Saunders E."/>
            <person name="Brettin T."/>
            <person name="Detter J.C."/>
            <person name="Han C."/>
            <person name="Larimer F."/>
            <person name="Land M."/>
            <person name="Hauser L."/>
            <person name="Kyrpides N."/>
            <person name="Ovchinnikova G."/>
            <person name="Lovley D."/>
        </authorList>
    </citation>
    <scope>NUCLEOTIDE SEQUENCE [LARGE SCALE GENOMIC DNA]</scope>
    <source>
        <strain evidence="5">M21</strain>
    </source>
</reference>
<dbReference type="GO" id="GO:0045227">
    <property type="term" value="P:capsule polysaccharide biosynthetic process"/>
    <property type="evidence" value="ECO:0007669"/>
    <property type="project" value="UniProtKB-UniPathway"/>
</dbReference>
<dbReference type="PANTHER" id="PTHR39181">
    <property type="entry name" value="TYROSINE-PROTEIN PHOSPHATASE YWQE"/>
    <property type="match status" value="1"/>
</dbReference>
<dbReference type="SUPFAM" id="SSF51556">
    <property type="entry name" value="Metallo-dependent hydrolases"/>
    <property type="match status" value="1"/>
</dbReference>
<evidence type="ECO:0000313" key="5">
    <source>
        <dbReference type="EMBL" id="ACT18294.1"/>
    </source>
</evidence>
<dbReference type="EC" id="3.1.3.48" evidence="2"/>
<dbReference type="STRING" id="443144.GM21_2245"/>
<accession>C6DYL0</accession>
<comment type="catalytic activity">
    <reaction evidence="4">
        <text>O-phospho-L-tyrosyl-[protein] + H2O = L-tyrosyl-[protein] + phosphate</text>
        <dbReference type="Rhea" id="RHEA:10684"/>
        <dbReference type="Rhea" id="RHEA-COMP:10136"/>
        <dbReference type="Rhea" id="RHEA-COMP:20101"/>
        <dbReference type="ChEBI" id="CHEBI:15377"/>
        <dbReference type="ChEBI" id="CHEBI:43474"/>
        <dbReference type="ChEBI" id="CHEBI:46858"/>
        <dbReference type="ChEBI" id="CHEBI:61978"/>
        <dbReference type="EC" id="3.1.3.48"/>
    </reaction>
</comment>
<organism evidence="5">
    <name type="scientific">Geobacter sp. (strain M21)</name>
    <dbReference type="NCBI Taxonomy" id="443144"/>
    <lineage>
        <taxon>Bacteria</taxon>
        <taxon>Pseudomonadati</taxon>
        <taxon>Thermodesulfobacteriota</taxon>
        <taxon>Desulfuromonadia</taxon>
        <taxon>Geobacterales</taxon>
        <taxon>Geobacteraceae</taxon>
        <taxon>Geobacter</taxon>
    </lineage>
</organism>
<dbReference type="GO" id="GO:0030145">
    <property type="term" value="F:manganese ion binding"/>
    <property type="evidence" value="ECO:0007669"/>
    <property type="project" value="InterPro"/>
</dbReference>
<dbReference type="Pfam" id="PF19567">
    <property type="entry name" value="CpsB_CapC"/>
    <property type="match status" value="2"/>
</dbReference>
<dbReference type="GO" id="GO:0004725">
    <property type="term" value="F:protein tyrosine phosphatase activity"/>
    <property type="evidence" value="ECO:0007669"/>
    <property type="project" value="UniProtKB-EC"/>
</dbReference>
<dbReference type="eggNOG" id="COG4464">
    <property type="taxonomic scope" value="Bacteria"/>
</dbReference>
<protein>
    <recommendedName>
        <fullName evidence="2">protein-tyrosine-phosphatase</fullName>
        <ecNumber evidence="2">3.1.3.48</ecNumber>
    </recommendedName>
</protein>